<evidence type="ECO:0000313" key="5">
    <source>
        <dbReference type="Proteomes" id="UP000053676"/>
    </source>
</evidence>
<keyword evidence="5" id="KW-1185">Reference proteome</keyword>
<evidence type="ECO:0000256" key="2">
    <source>
        <dbReference type="RuleBase" id="RU102079"/>
    </source>
</evidence>
<proteinExistence type="predicted"/>
<dbReference type="AlphaFoldDB" id="W2TLD5"/>
<dbReference type="Gene3D" id="2.60.120.200">
    <property type="match status" value="2"/>
</dbReference>
<name>W2TLD5_NECAM</name>
<dbReference type="EMBL" id="KI658480">
    <property type="protein sequence ID" value="ETN82444.1"/>
    <property type="molecule type" value="Genomic_DNA"/>
</dbReference>
<dbReference type="SMART" id="SM00276">
    <property type="entry name" value="GLECT"/>
    <property type="match status" value="2"/>
</dbReference>
<evidence type="ECO:0000313" key="4">
    <source>
        <dbReference type="EMBL" id="ETN82444.1"/>
    </source>
</evidence>
<evidence type="ECO:0000259" key="3">
    <source>
        <dbReference type="PROSITE" id="PS51304"/>
    </source>
</evidence>
<dbReference type="PANTHER" id="PTHR11346">
    <property type="entry name" value="GALECTIN"/>
    <property type="match status" value="1"/>
</dbReference>
<dbReference type="OrthoDB" id="5784299at2759"/>
<dbReference type="Pfam" id="PF00337">
    <property type="entry name" value="Gal-bind_lectin"/>
    <property type="match status" value="2"/>
</dbReference>
<dbReference type="SUPFAM" id="SSF49899">
    <property type="entry name" value="Concanavalin A-like lectins/glucanases"/>
    <property type="match status" value="2"/>
</dbReference>
<reference evidence="5" key="1">
    <citation type="journal article" date="2014" name="Nat. Genet.">
        <title>Genome of the human hookworm Necator americanus.</title>
        <authorList>
            <person name="Tang Y.T."/>
            <person name="Gao X."/>
            <person name="Rosa B.A."/>
            <person name="Abubucker S."/>
            <person name="Hallsworth-Pepin K."/>
            <person name="Martin J."/>
            <person name="Tyagi R."/>
            <person name="Heizer E."/>
            <person name="Zhang X."/>
            <person name="Bhonagiri-Palsikar V."/>
            <person name="Minx P."/>
            <person name="Warren W.C."/>
            <person name="Wang Q."/>
            <person name="Zhan B."/>
            <person name="Hotez P.J."/>
            <person name="Sternberg P.W."/>
            <person name="Dougall A."/>
            <person name="Gaze S.T."/>
            <person name="Mulvenna J."/>
            <person name="Sotillo J."/>
            <person name="Ranganathan S."/>
            <person name="Rabelo E.M."/>
            <person name="Wilson R.K."/>
            <person name="Felgner P.L."/>
            <person name="Bethony J."/>
            <person name="Hawdon J.M."/>
            <person name="Gasser R.B."/>
            <person name="Loukas A."/>
            <person name="Mitreva M."/>
        </authorList>
    </citation>
    <scope>NUCLEOTIDE SEQUENCE [LARGE SCALE GENOMIC DNA]</scope>
</reference>
<dbReference type="InterPro" id="IPR001079">
    <property type="entry name" value="Galectin_CRD"/>
</dbReference>
<dbReference type="KEGG" id="nai:NECAME_07972"/>
<feature type="domain" description="Galectin" evidence="3">
    <location>
        <begin position="60"/>
        <end position="210"/>
    </location>
</feature>
<feature type="domain" description="Galectin" evidence="3">
    <location>
        <begin position="249"/>
        <end position="379"/>
    </location>
</feature>
<organism evidence="4 5">
    <name type="scientific">Necator americanus</name>
    <name type="common">Human hookworm</name>
    <dbReference type="NCBI Taxonomy" id="51031"/>
    <lineage>
        <taxon>Eukaryota</taxon>
        <taxon>Metazoa</taxon>
        <taxon>Ecdysozoa</taxon>
        <taxon>Nematoda</taxon>
        <taxon>Chromadorea</taxon>
        <taxon>Rhabditida</taxon>
        <taxon>Rhabditina</taxon>
        <taxon>Rhabditomorpha</taxon>
        <taxon>Strongyloidea</taxon>
        <taxon>Ancylostomatidae</taxon>
        <taxon>Bunostominae</taxon>
        <taxon>Necator</taxon>
    </lineage>
</organism>
<dbReference type="PANTHER" id="PTHR11346:SF147">
    <property type="entry name" value="GALECTIN"/>
    <property type="match status" value="1"/>
</dbReference>
<gene>
    <name evidence="4" type="ORF">NECAME_07972</name>
</gene>
<dbReference type="PROSITE" id="PS51304">
    <property type="entry name" value="GALECTIN"/>
    <property type="match status" value="2"/>
</dbReference>
<dbReference type="SMART" id="SM00908">
    <property type="entry name" value="Gal-bind_lectin"/>
    <property type="match status" value="2"/>
</dbReference>
<dbReference type="InterPro" id="IPR044156">
    <property type="entry name" value="Galectin-like"/>
</dbReference>
<protein>
    <recommendedName>
        <fullName evidence="2">Galectin</fullName>
    </recommendedName>
</protein>
<keyword evidence="1 2" id="KW-0430">Lectin</keyword>
<evidence type="ECO:0000256" key="1">
    <source>
        <dbReference type="ARBA" id="ARBA00022734"/>
    </source>
</evidence>
<sequence>MAYRSLLCHFSWLLLPHSGYPLRRHLIRIFPRIFLISLAASIFCPFSEALDSRCSPRGVPLTFPVSSFAIGDRIRVVLLPSFVTNHKFYIDLKSGSEVILRFEARTLMDEGDTTFSAFVVFNTRHKGAWESGEQSADRCPFYIYQVYTIDFAPSGHYSIYVRVNGRTIHEFRERHLGFKVSSFEIAGDIELSLQKCLRSTLFGIITIDILINTARIFSSRMTANSTNDNDNERSPVVEFATEVFRPNAPFEIPVTEFTHVRRIRAVLRCLATLFYRFYYINFKDGKDIVMQMSVKIMHKTIAFNSFYNGHWQIEETLSYPCPIEMAKTYTIDFVPTRFHSIFVYINGRFTYEFRERQPGFKFSSVEITGDVEIHSVHVS</sequence>
<accession>W2TLD5</accession>
<dbReference type="Proteomes" id="UP000053676">
    <property type="component" value="Unassembled WGS sequence"/>
</dbReference>
<dbReference type="InterPro" id="IPR013320">
    <property type="entry name" value="ConA-like_dom_sf"/>
</dbReference>
<dbReference type="GO" id="GO:0030246">
    <property type="term" value="F:carbohydrate binding"/>
    <property type="evidence" value="ECO:0007669"/>
    <property type="project" value="UniProtKB-UniRule"/>
</dbReference>